<protein>
    <submittedName>
        <fullName evidence="3">Helix-turn-helix domain-containing protein</fullName>
    </submittedName>
</protein>
<evidence type="ECO:0000259" key="2">
    <source>
        <dbReference type="PROSITE" id="PS50943"/>
    </source>
</evidence>
<keyword evidence="4" id="KW-1185">Reference proteome</keyword>
<dbReference type="AlphaFoldDB" id="A0A6L5X0X9"/>
<evidence type="ECO:0000313" key="3">
    <source>
        <dbReference type="EMBL" id="MSS14039.1"/>
    </source>
</evidence>
<gene>
    <name evidence="3" type="ORF">FYJ35_03120</name>
</gene>
<dbReference type="InterPro" id="IPR001387">
    <property type="entry name" value="Cro/C1-type_HTH"/>
</dbReference>
<dbReference type="Gene3D" id="1.10.260.40">
    <property type="entry name" value="lambda repressor-like DNA-binding domains"/>
    <property type="match status" value="1"/>
</dbReference>
<keyword evidence="1" id="KW-0238">DNA-binding</keyword>
<dbReference type="PROSITE" id="PS50943">
    <property type="entry name" value="HTH_CROC1"/>
    <property type="match status" value="1"/>
</dbReference>
<name>A0A6L5X0X9_9FIRM</name>
<dbReference type="GO" id="GO:0003677">
    <property type="term" value="F:DNA binding"/>
    <property type="evidence" value="ECO:0007669"/>
    <property type="project" value="UniProtKB-KW"/>
</dbReference>
<sequence>MMEGFIMVILKNSLRECREAAHINQKELAAQIGIARETLGKLERGDNQNPCYRLVYEVASYFGKPVEEIFQYEDAGE</sequence>
<dbReference type="Proteomes" id="UP000481852">
    <property type="component" value="Unassembled WGS sequence"/>
</dbReference>
<dbReference type="SMART" id="SM00530">
    <property type="entry name" value="HTH_XRE"/>
    <property type="match status" value="1"/>
</dbReference>
<evidence type="ECO:0000313" key="4">
    <source>
        <dbReference type="Proteomes" id="UP000481852"/>
    </source>
</evidence>
<comment type="caution">
    <text evidence="3">The sequence shown here is derived from an EMBL/GenBank/DDBJ whole genome shotgun (WGS) entry which is preliminary data.</text>
</comment>
<dbReference type="PANTHER" id="PTHR46558:SF4">
    <property type="entry name" value="DNA-BIDING PHAGE PROTEIN"/>
    <property type="match status" value="1"/>
</dbReference>
<feature type="domain" description="HTH cro/C1-type" evidence="2">
    <location>
        <begin position="14"/>
        <end position="69"/>
    </location>
</feature>
<accession>A0A6L5X0X9</accession>
<dbReference type="EMBL" id="VULZ01000002">
    <property type="protein sequence ID" value="MSS14039.1"/>
    <property type="molecule type" value="Genomic_DNA"/>
</dbReference>
<reference evidence="3 4" key="1">
    <citation type="submission" date="2019-08" db="EMBL/GenBank/DDBJ databases">
        <title>In-depth cultivation of the pig gut microbiome towards novel bacterial diversity and tailored functional studies.</title>
        <authorList>
            <person name="Wylensek D."/>
            <person name="Hitch T.C.A."/>
            <person name="Clavel T."/>
        </authorList>
    </citation>
    <scope>NUCLEOTIDE SEQUENCE [LARGE SCALE GENOMIC DNA]</scope>
    <source>
        <strain evidence="3 4">Oil+RF-744-WCA-WT-11</strain>
    </source>
</reference>
<proteinExistence type="predicted"/>
<dbReference type="Pfam" id="PF01381">
    <property type="entry name" value="HTH_3"/>
    <property type="match status" value="1"/>
</dbReference>
<evidence type="ECO:0000256" key="1">
    <source>
        <dbReference type="ARBA" id="ARBA00023125"/>
    </source>
</evidence>
<dbReference type="SUPFAM" id="SSF47413">
    <property type="entry name" value="lambda repressor-like DNA-binding domains"/>
    <property type="match status" value="1"/>
</dbReference>
<dbReference type="CDD" id="cd00093">
    <property type="entry name" value="HTH_XRE"/>
    <property type="match status" value="1"/>
</dbReference>
<organism evidence="3 4">
    <name type="scientific">Porcincola intestinalis</name>
    <dbReference type="NCBI Taxonomy" id="2606632"/>
    <lineage>
        <taxon>Bacteria</taxon>
        <taxon>Bacillati</taxon>
        <taxon>Bacillota</taxon>
        <taxon>Clostridia</taxon>
        <taxon>Lachnospirales</taxon>
        <taxon>Lachnospiraceae</taxon>
        <taxon>Porcincola</taxon>
    </lineage>
</organism>
<dbReference type="PANTHER" id="PTHR46558">
    <property type="entry name" value="TRACRIPTIONAL REGULATORY PROTEIN-RELATED-RELATED"/>
    <property type="match status" value="1"/>
</dbReference>
<dbReference type="InterPro" id="IPR010982">
    <property type="entry name" value="Lambda_DNA-bd_dom_sf"/>
</dbReference>